<dbReference type="CDD" id="cd06225">
    <property type="entry name" value="HAMP"/>
    <property type="match status" value="1"/>
</dbReference>
<evidence type="ECO:0000256" key="12">
    <source>
        <dbReference type="SAM" id="Coils"/>
    </source>
</evidence>
<evidence type="ECO:0000256" key="8">
    <source>
        <dbReference type="ARBA" id="ARBA00022840"/>
    </source>
</evidence>
<dbReference type="Gene3D" id="3.30.565.10">
    <property type="entry name" value="Histidine kinase-like ATPase, C-terminal domain"/>
    <property type="match status" value="1"/>
</dbReference>
<proteinExistence type="predicted"/>
<dbReference type="InterPro" id="IPR010559">
    <property type="entry name" value="Sig_transdc_His_kin_internal"/>
</dbReference>
<accession>A0A9X4KX91</accession>
<dbReference type="Pfam" id="PF02518">
    <property type="entry name" value="HATPase_c"/>
    <property type="match status" value="1"/>
</dbReference>
<keyword evidence="2" id="KW-1003">Cell membrane</keyword>
<sequence>MTTQDFMRTPLANADSNRHLISALRGITSMDSREVSAILPVNAVLAFNVKERYLHSLYGSLRSGPNGKMSIVDGEGIVISGTDEADIGRPYRFGDKLAADVRQFDSFQSVRDGTKEQVLYYRLDDLGWTLTNEVPSAQYSRGAVAIQRFTAAVFVLSVVLIAALSSLWMHRIMGPLQELIRGMRNIGRGQLGQQLTQASNKEIGLLIEQFNRMSVGIADLMKRNEEAEQEKRRLEIEALQSQINPHFLFNTLNTVKWLAALGGATNIMECVTSLGNMLRPIYNKPSPFWSIGEEIAFVRNYANIMNFRYGEEVEFVFDVPEPLQRCLSLRFIIQPSIENALVHGRSGKGVIRVSVCEDGGDLVFVVADTRGGMSPAKTAELDRRIRLDGAADGEKSGIGLLNVHKRLRLHFGGRYGLTVESEEGVGTRVGMRMPKLAEGEVQKP</sequence>
<evidence type="ECO:0000259" key="14">
    <source>
        <dbReference type="PROSITE" id="PS50885"/>
    </source>
</evidence>
<keyword evidence="6" id="KW-0547">Nucleotide-binding</keyword>
<evidence type="ECO:0000313" key="15">
    <source>
        <dbReference type="EMBL" id="MDG0809919.1"/>
    </source>
</evidence>
<dbReference type="SMART" id="SM00304">
    <property type="entry name" value="HAMP"/>
    <property type="match status" value="1"/>
</dbReference>
<reference evidence="15" key="1">
    <citation type="submission" date="2022-10" db="EMBL/GenBank/DDBJ databases">
        <title>Comparative genomic analysis of Cohnella hashimotonis sp. nov., isolated from the International Space Station.</title>
        <authorList>
            <person name="Simpson A."/>
            <person name="Venkateswaran K."/>
        </authorList>
    </citation>
    <scope>NUCLEOTIDE SEQUENCE</scope>
    <source>
        <strain evidence="15">DSM 28161</strain>
    </source>
</reference>
<evidence type="ECO:0000256" key="11">
    <source>
        <dbReference type="ARBA" id="ARBA00023136"/>
    </source>
</evidence>
<dbReference type="EMBL" id="JAPDIA010000003">
    <property type="protein sequence ID" value="MDG0809919.1"/>
    <property type="molecule type" value="Genomic_DNA"/>
</dbReference>
<comment type="caution">
    <text evidence="15">The sequence shown here is derived from an EMBL/GenBank/DDBJ whole genome shotgun (WGS) entry which is preliminary data.</text>
</comment>
<dbReference type="SUPFAM" id="SSF55874">
    <property type="entry name" value="ATPase domain of HSP90 chaperone/DNA topoisomerase II/histidine kinase"/>
    <property type="match status" value="1"/>
</dbReference>
<dbReference type="GO" id="GO:0005524">
    <property type="term" value="F:ATP binding"/>
    <property type="evidence" value="ECO:0007669"/>
    <property type="project" value="UniProtKB-KW"/>
</dbReference>
<protein>
    <submittedName>
        <fullName evidence="15">Sensor histidine kinase</fullName>
    </submittedName>
</protein>
<evidence type="ECO:0000256" key="9">
    <source>
        <dbReference type="ARBA" id="ARBA00022989"/>
    </source>
</evidence>
<keyword evidence="3" id="KW-0597">Phosphoprotein</keyword>
<keyword evidence="10" id="KW-0902">Two-component regulatory system</keyword>
<dbReference type="PROSITE" id="PS50885">
    <property type="entry name" value="HAMP"/>
    <property type="match status" value="1"/>
</dbReference>
<evidence type="ECO:0000256" key="2">
    <source>
        <dbReference type="ARBA" id="ARBA00022475"/>
    </source>
</evidence>
<dbReference type="RefSeq" id="WP_277531469.1">
    <property type="nucleotide sequence ID" value="NZ_JAPDIA010000003.1"/>
</dbReference>
<dbReference type="GO" id="GO:0000155">
    <property type="term" value="F:phosphorelay sensor kinase activity"/>
    <property type="evidence" value="ECO:0007669"/>
    <property type="project" value="InterPro"/>
</dbReference>
<keyword evidence="11 13" id="KW-0472">Membrane</keyword>
<name>A0A9X4KX91_9BACL</name>
<evidence type="ECO:0000256" key="6">
    <source>
        <dbReference type="ARBA" id="ARBA00022741"/>
    </source>
</evidence>
<keyword evidence="9 13" id="KW-1133">Transmembrane helix</keyword>
<feature type="coiled-coil region" evidence="12">
    <location>
        <begin position="210"/>
        <end position="244"/>
    </location>
</feature>
<dbReference type="Pfam" id="PF06580">
    <property type="entry name" value="His_kinase"/>
    <property type="match status" value="1"/>
</dbReference>
<dbReference type="CDD" id="cd18774">
    <property type="entry name" value="PDC2_HK_sensor"/>
    <property type="match status" value="1"/>
</dbReference>
<evidence type="ECO:0000256" key="7">
    <source>
        <dbReference type="ARBA" id="ARBA00022777"/>
    </source>
</evidence>
<dbReference type="Gene3D" id="6.10.340.10">
    <property type="match status" value="1"/>
</dbReference>
<evidence type="ECO:0000313" key="16">
    <source>
        <dbReference type="Proteomes" id="UP001153404"/>
    </source>
</evidence>
<keyword evidence="4" id="KW-0808">Transferase</keyword>
<feature type="transmembrane region" description="Helical" evidence="13">
    <location>
        <begin position="149"/>
        <end position="169"/>
    </location>
</feature>
<dbReference type="AlphaFoldDB" id="A0A9X4KX91"/>
<keyword evidence="8" id="KW-0067">ATP-binding</keyword>
<keyword evidence="12" id="KW-0175">Coiled coil</keyword>
<keyword evidence="7 15" id="KW-0418">Kinase</keyword>
<comment type="subcellular location">
    <subcellularLocation>
        <location evidence="1">Cell membrane</location>
        <topology evidence="1">Multi-pass membrane protein</topology>
    </subcellularLocation>
</comment>
<dbReference type="Proteomes" id="UP001153404">
    <property type="component" value="Unassembled WGS sequence"/>
</dbReference>
<dbReference type="InterPro" id="IPR003594">
    <property type="entry name" value="HATPase_dom"/>
</dbReference>
<evidence type="ECO:0000256" key="10">
    <source>
        <dbReference type="ARBA" id="ARBA00023012"/>
    </source>
</evidence>
<evidence type="ECO:0000256" key="3">
    <source>
        <dbReference type="ARBA" id="ARBA00022553"/>
    </source>
</evidence>
<gene>
    <name evidence="15" type="ORF">OMP40_11635</name>
</gene>
<dbReference type="InterPro" id="IPR003660">
    <property type="entry name" value="HAMP_dom"/>
</dbReference>
<dbReference type="InterPro" id="IPR036890">
    <property type="entry name" value="HATPase_C_sf"/>
</dbReference>
<evidence type="ECO:0000256" key="5">
    <source>
        <dbReference type="ARBA" id="ARBA00022692"/>
    </source>
</evidence>
<dbReference type="GO" id="GO:0005886">
    <property type="term" value="C:plasma membrane"/>
    <property type="evidence" value="ECO:0007669"/>
    <property type="project" value="UniProtKB-SubCell"/>
</dbReference>
<organism evidence="15 16">
    <name type="scientific">Cohnella rhizosphaerae</name>
    <dbReference type="NCBI Taxonomy" id="1457232"/>
    <lineage>
        <taxon>Bacteria</taxon>
        <taxon>Bacillati</taxon>
        <taxon>Bacillota</taxon>
        <taxon>Bacilli</taxon>
        <taxon>Bacillales</taxon>
        <taxon>Paenibacillaceae</taxon>
        <taxon>Cohnella</taxon>
    </lineage>
</organism>
<dbReference type="SUPFAM" id="SSF158472">
    <property type="entry name" value="HAMP domain-like"/>
    <property type="match status" value="1"/>
</dbReference>
<evidence type="ECO:0000256" key="4">
    <source>
        <dbReference type="ARBA" id="ARBA00022679"/>
    </source>
</evidence>
<keyword evidence="5 13" id="KW-0812">Transmembrane</keyword>
<feature type="domain" description="HAMP" evidence="14">
    <location>
        <begin position="170"/>
        <end position="222"/>
    </location>
</feature>
<evidence type="ECO:0000256" key="13">
    <source>
        <dbReference type="SAM" id="Phobius"/>
    </source>
</evidence>
<dbReference type="Pfam" id="PF00672">
    <property type="entry name" value="HAMP"/>
    <property type="match status" value="1"/>
</dbReference>
<evidence type="ECO:0000256" key="1">
    <source>
        <dbReference type="ARBA" id="ARBA00004651"/>
    </source>
</evidence>
<dbReference type="PANTHER" id="PTHR34220:SF11">
    <property type="entry name" value="SENSOR PROTEIN KINASE HPTS"/>
    <property type="match status" value="1"/>
</dbReference>
<dbReference type="InterPro" id="IPR050640">
    <property type="entry name" value="Bact_2-comp_sensor_kinase"/>
</dbReference>
<dbReference type="PANTHER" id="PTHR34220">
    <property type="entry name" value="SENSOR HISTIDINE KINASE YPDA"/>
    <property type="match status" value="1"/>
</dbReference>
<keyword evidence="16" id="KW-1185">Reference proteome</keyword>